<evidence type="ECO:0000256" key="1">
    <source>
        <dbReference type="SAM" id="SignalP"/>
    </source>
</evidence>
<evidence type="ECO:0000313" key="3">
    <source>
        <dbReference type="Proteomes" id="UP000078542"/>
    </source>
</evidence>
<dbReference type="Proteomes" id="UP000078542">
    <property type="component" value="Unassembled WGS sequence"/>
</dbReference>
<protein>
    <recommendedName>
        <fullName evidence="4">Peroxidasin like protein</fullName>
    </recommendedName>
</protein>
<name>A0A195C0H6_9HYME</name>
<feature type="chain" id="PRO_5008269791" description="Peroxidasin like protein" evidence="1">
    <location>
        <begin position="21"/>
        <end position="67"/>
    </location>
</feature>
<keyword evidence="1" id="KW-0732">Signal</keyword>
<evidence type="ECO:0008006" key="4">
    <source>
        <dbReference type="Google" id="ProtNLM"/>
    </source>
</evidence>
<feature type="signal peptide" evidence="1">
    <location>
        <begin position="1"/>
        <end position="20"/>
    </location>
</feature>
<dbReference type="AlphaFoldDB" id="A0A195C0H6"/>
<organism evidence="2 3">
    <name type="scientific">Cyphomyrmex costatus</name>
    <dbReference type="NCBI Taxonomy" id="456900"/>
    <lineage>
        <taxon>Eukaryota</taxon>
        <taxon>Metazoa</taxon>
        <taxon>Ecdysozoa</taxon>
        <taxon>Arthropoda</taxon>
        <taxon>Hexapoda</taxon>
        <taxon>Insecta</taxon>
        <taxon>Pterygota</taxon>
        <taxon>Neoptera</taxon>
        <taxon>Endopterygota</taxon>
        <taxon>Hymenoptera</taxon>
        <taxon>Apocrita</taxon>
        <taxon>Aculeata</taxon>
        <taxon>Formicoidea</taxon>
        <taxon>Formicidae</taxon>
        <taxon>Myrmicinae</taxon>
        <taxon>Cyphomyrmex</taxon>
    </lineage>
</organism>
<keyword evidence="3" id="KW-1185">Reference proteome</keyword>
<sequence length="67" mass="7501">MKRTVDLLVWTLLVPPLLFATDPLQQATGATVECPQKCVCYNNTTQVRCMFLKLIQVPRVPANVTVL</sequence>
<dbReference type="STRING" id="456900.A0A195C0H6"/>
<accession>A0A195C0H6</accession>
<evidence type="ECO:0000313" key="2">
    <source>
        <dbReference type="EMBL" id="KYM94404.1"/>
    </source>
</evidence>
<reference evidence="2 3" key="1">
    <citation type="submission" date="2016-03" db="EMBL/GenBank/DDBJ databases">
        <title>Cyphomyrmex costatus WGS genome.</title>
        <authorList>
            <person name="Nygaard S."/>
            <person name="Hu H."/>
            <person name="Boomsma J."/>
            <person name="Zhang G."/>
        </authorList>
    </citation>
    <scope>NUCLEOTIDE SEQUENCE [LARGE SCALE GENOMIC DNA]</scope>
    <source>
        <strain evidence="2">MS0001</strain>
        <tissue evidence="2">Whole body</tissue>
    </source>
</reference>
<gene>
    <name evidence="2" type="ORF">ALC62_14847</name>
</gene>
<dbReference type="EMBL" id="KQ978379">
    <property type="protein sequence ID" value="KYM94404.1"/>
    <property type="molecule type" value="Genomic_DNA"/>
</dbReference>
<proteinExistence type="predicted"/>